<evidence type="ECO:0000313" key="1">
    <source>
        <dbReference type="EMBL" id="PZD72495.1"/>
    </source>
</evidence>
<dbReference type="EMBL" id="PQWO01000010">
    <property type="protein sequence ID" value="PZD72495.1"/>
    <property type="molecule type" value="Genomic_DNA"/>
</dbReference>
<dbReference type="InterPro" id="IPR054664">
    <property type="entry name" value="Alr0857-like"/>
</dbReference>
<dbReference type="NCBIfam" id="NF045647">
    <property type="entry name" value="alr0857_fam"/>
    <property type="match status" value="1"/>
</dbReference>
<proteinExistence type="predicted"/>
<keyword evidence="2" id="KW-1185">Reference proteome</keyword>
<dbReference type="OrthoDB" id="530474at2"/>
<comment type="caution">
    <text evidence="1">The sequence shown here is derived from an EMBL/GenBank/DDBJ whole genome shotgun (WGS) entry which is preliminary data.</text>
</comment>
<name>A0A2W1JM09_9CYAN</name>
<organism evidence="1 2">
    <name type="scientific">Acaryochloris thomasi RCC1774</name>
    <dbReference type="NCBI Taxonomy" id="1764569"/>
    <lineage>
        <taxon>Bacteria</taxon>
        <taxon>Bacillati</taxon>
        <taxon>Cyanobacteriota</taxon>
        <taxon>Cyanophyceae</taxon>
        <taxon>Acaryochloridales</taxon>
        <taxon>Acaryochloridaceae</taxon>
        <taxon>Acaryochloris</taxon>
        <taxon>Acaryochloris thomasi</taxon>
    </lineage>
</organism>
<accession>A0A2W1JM09</accession>
<protein>
    <submittedName>
        <fullName evidence="1">Uncharacterized protein</fullName>
    </submittedName>
</protein>
<evidence type="ECO:0000313" key="2">
    <source>
        <dbReference type="Proteomes" id="UP000248857"/>
    </source>
</evidence>
<dbReference type="Proteomes" id="UP000248857">
    <property type="component" value="Unassembled WGS sequence"/>
</dbReference>
<reference evidence="1 2" key="1">
    <citation type="journal article" date="2018" name="Sci. Rep.">
        <title>A novel species of the marine cyanobacterium Acaryochloris with a unique pigment content and lifestyle.</title>
        <authorList>
            <person name="Partensky F."/>
            <person name="Six C."/>
            <person name="Ratin M."/>
            <person name="Garczarek L."/>
            <person name="Vaulot D."/>
            <person name="Probert I."/>
            <person name="Calteau A."/>
            <person name="Gourvil P."/>
            <person name="Marie D."/>
            <person name="Grebert T."/>
            <person name="Bouchier C."/>
            <person name="Le Panse S."/>
            <person name="Gachenot M."/>
            <person name="Rodriguez F."/>
            <person name="Garrido J.L."/>
        </authorList>
    </citation>
    <scope>NUCLEOTIDE SEQUENCE [LARGE SCALE GENOMIC DNA]</scope>
    <source>
        <strain evidence="1 2">RCC1774</strain>
    </source>
</reference>
<dbReference type="RefSeq" id="WP_110986988.1">
    <property type="nucleotide sequence ID" value="NZ_CAWNWM010000010.1"/>
</dbReference>
<gene>
    <name evidence="1" type="ORF">C1752_03577</name>
</gene>
<sequence length="127" mass="14049">MLKLIYTELGLHMDYEAASLEAVVSQHVILSVRIGRSLHVEMGLASFLLPIQAPGLEALDAALHRYAETLEITCVDAEYVEVDLGGTWMAQTIDAHEGMFLAAYDYETELILHRLWHAAGLPLTSVI</sequence>
<dbReference type="AlphaFoldDB" id="A0A2W1JM09"/>